<sequence>MKSLTLRASVALACALSLAACGGSSGNLLLGGRIDGLFKPGLVLQNKNGPLLPIAAGTTTFAFHELIGNDEEFEVKIATQPTGAKCTLADNKGKSGAFNITSIIITCATNTYDLGGTITGLDSGSLVLVNGSDRATVTAGAPGATIGFKMSQVADGAPYGVTVLTQPSGRTCSVENGVNTMGTAEIANIKVTCKPAAATPSGESV</sequence>
<feature type="chain" id="PRO_5013775645" evidence="1">
    <location>
        <begin position="20"/>
        <end position="205"/>
    </location>
</feature>
<dbReference type="AlphaFoldDB" id="A0A2G8T673"/>
<accession>A0A2G8T673</accession>
<name>A0A2G8T673_9BURK</name>
<dbReference type="PROSITE" id="PS51257">
    <property type="entry name" value="PROKAR_LIPOPROTEIN"/>
    <property type="match status" value="1"/>
</dbReference>
<evidence type="ECO:0000313" key="2">
    <source>
        <dbReference type="EMBL" id="PIL41556.1"/>
    </source>
</evidence>
<gene>
    <name evidence="2" type="ORF">CR103_00400</name>
</gene>
<keyword evidence="1" id="KW-0732">Signal</keyword>
<reference evidence="2 3" key="1">
    <citation type="submission" date="2017-10" db="EMBL/GenBank/DDBJ databases">
        <title>Massilia psychrophilum sp. nov., a novel purple-pigmented bacterium isolated from Tianshan glacier, Xinjiang Municipality, China.</title>
        <authorList>
            <person name="Wang H."/>
        </authorList>
    </citation>
    <scope>NUCLEOTIDE SEQUENCE [LARGE SCALE GENOMIC DNA]</scope>
    <source>
        <strain evidence="2 3">JCM 30813</strain>
    </source>
</reference>
<keyword evidence="3" id="KW-1185">Reference proteome</keyword>
<organism evidence="2 3">
    <name type="scientific">Massilia psychrophila</name>
    <dbReference type="NCBI Taxonomy" id="1603353"/>
    <lineage>
        <taxon>Bacteria</taxon>
        <taxon>Pseudomonadati</taxon>
        <taxon>Pseudomonadota</taxon>
        <taxon>Betaproteobacteria</taxon>
        <taxon>Burkholderiales</taxon>
        <taxon>Oxalobacteraceae</taxon>
        <taxon>Telluria group</taxon>
        <taxon>Massilia</taxon>
    </lineage>
</organism>
<comment type="caution">
    <text evidence="2">The sequence shown here is derived from an EMBL/GenBank/DDBJ whole genome shotgun (WGS) entry which is preliminary data.</text>
</comment>
<evidence type="ECO:0000256" key="1">
    <source>
        <dbReference type="SAM" id="SignalP"/>
    </source>
</evidence>
<dbReference type="OrthoDB" id="8924315at2"/>
<dbReference type="Proteomes" id="UP000228593">
    <property type="component" value="Unassembled WGS sequence"/>
</dbReference>
<protein>
    <submittedName>
        <fullName evidence="2">Uncharacterized protein</fullName>
    </submittedName>
</protein>
<proteinExistence type="predicted"/>
<dbReference type="RefSeq" id="WP_099914042.1">
    <property type="nucleotide sequence ID" value="NZ_BMHS01000001.1"/>
</dbReference>
<dbReference type="EMBL" id="PDOB01000001">
    <property type="protein sequence ID" value="PIL41556.1"/>
    <property type="molecule type" value="Genomic_DNA"/>
</dbReference>
<evidence type="ECO:0000313" key="3">
    <source>
        <dbReference type="Proteomes" id="UP000228593"/>
    </source>
</evidence>
<feature type="signal peptide" evidence="1">
    <location>
        <begin position="1"/>
        <end position="19"/>
    </location>
</feature>